<dbReference type="InterPro" id="IPR029045">
    <property type="entry name" value="ClpP/crotonase-like_dom_sf"/>
</dbReference>
<evidence type="ECO:0000256" key="9">
    <source>
        <dbReference type="ARBA" id="ARBA00023140"/>
    </source>
</evidence>
<keyword evidence="5" id="KW-0442">Lipid degradation</keyword>
<dbReference type="Proteomes" id="UP000324252">
    <property type="component" value="Unassembled WGS sequence"/>
</dbReference>
<comment type="subcellular location">
    <subcellularLocation>
        <location evidence="1">Peroxisome</location>
    </subcellularLocation>
</comment>
<dbReference type="Gene3D" id="3.90.226.10">
    <property type="entry name" value="2-enoyl-CoA Hydratase, Chain A, domain 1"/>
    <property type="match status" value="1"/>
</dbReference>
<keyword evidence="11" id="KW-0456">Lyase</keyword>
<keyword evidence="12" id="KW-0511">Multifunctional enzyme</keyword>
<name>A0A1H0AWY7_9RHOB</name>
<keyword evidence="17" id="KW-1185">Reference proteome</keyword>
<dbReference type="CDD" id="cd06558">
    <property type="entry name" value="crotonase-like"/>
    <property type="match status" value="1"/>
</dbReference>
<evidence type="ECO:0000256" key="1">
    <source>
        <dbReference type="ARBA" id="ARBA00004275"/>
    </source>
</evidence>
<comment type="catalytic activity">
    <reaction evidence="13">
        <text>a (3S)-3-hydroxyacyl-CoA + NAD(+) = a 3-oxoacyl-CoA + NADH + H(+)</text>
        <dbReference type="Rhea" id="RHEA:22432"/>
        <dbReference type="ChEBI" id="CHEBI:15378"/>
        <dbReference type="ChEBI" id="CHEBI:57318"/>
        <dbReference type="ChEBI" id="CHEBI:57540"/>
        <dbReference type="ChEBI" id="CHEBI:57945"/>
        <dbReference type="ChEBI" id="CHEBI:90726"/>
        <dbReference type="EC" id="1.1.1.35"/>
    </reaction>
</comment>
<evidence type="ECO:0000256" key="7">
    <source>
        <dbReference type="ARBA" id="ARBA00023027"/>
    </source>
</evidence>
<dbReference type="PANTHER" id="PTHR23309:SF49">
    <property type="entry name" value="PEROXISOMAL BIFUNCTIONAL ENZYME"/>
    <property type="match status" value="1"/>
</dbReference>
<keyword evidence="4" id="KW-0276">Fatty acid metabolism</keyword>
<dbReference type="Pfam" id="PF00725">
    <property type="entry name" value="3HCDH"/>
    <property type="match status" value="1"/>
</dbReference>
<dbReference type="SUPFAM" id="SSF48179">
    <property type="entry name" value="6-phosphogluconate dehydrogenase C-terminal domain-like"/>
    <property type="match status" value="2"/>
</dbReference>
<evidence type="ECO:0000256" key="11">
    <source>
        <dbReference type="ARBA" id="ARBA00023239"/>
    </source>
</evidence>
<evidence type="ECO:0000259" key="14">
    <source>
        <dbReference type="Pfam" id="PF00725"/>
    </source>
</evidence>
<keyword evidence="8" id="KW-0443">Lipid metabolism</keyword>
<dbReference type="GO" id="GO:0070403">
    <property type="term" value="F:NAD+ binding"/>
    <property type="evidence" value="ECO:0007669"/>
    <property type="project" value="InterPro"/>
</dbReference>
<evidence type="ECO:0000256" key="12">
    <source>
        <dbReference type="ARBA" id="ARBA00023268"/>
    </source>
</evidence>
<feature type="domain" description="3-hydroxyacyl-CoA dehydrogenase NAD binding" evidence="15">
    <location>
        <begin position="306"/>
        <end position="469"/>
    </location>
</feature>
<dbReference type="OrthoDB" id="9771883at2"/>
<dbReference type="InterPro" id="IPR001753">
    <property type="entry name" value="Enoyl-CoA_hydra/iso"/>
</dbReference>
<dbReference type="GO" id="GO:0006635">
    <property type="term" value="P:fatty acid beta-oxidation"/>
    <property type="evidence" value="ECO:0007669"/>
    <property type="project" value="UniProtKB-UniPathway"/>
</dbReference>
<dbReference type="SUPFAM" id="SSF52096">
    <property type="entry name" value="ClpP/crotonase"/>
    <property type="match status" value="1"/>
</dbReference>
<dbReference type="Pfam" id="PF00378">
    <property type="entry name" value="ECH_1"/>
    <property type="match status" value="1"/>
</dbReference>
<dbReference type="Pfam" id="PF02737">
    <property type="entry name" value="3HCDH_N"/>
    <property type="match status" value="1"/>
</dbReference>
<reference evidence="16 17" key="1">
    <citation type="submission" date="2016-11" db="EMBL/GenBank/DDBJ databases">
        <authorList>
            <person name="Varghese N."/>
            <person name="Submissions S."/>
        </authorList>
    </citation>
    <scope>NUCLEOTIDE SEQUENCE [LARGE SCALE GENOMIC DNA]</scope>
    <source>
        <strain evidence="16 17">DSM 29620</strain>
    </source>
</reference>
<evidence type="ECO:0000256" key="4">
    <source>
        <dbReference type="ARBA" id="ARBA00022832"/>
    </source>
</evidence>
<dbReference type="PANTHER" id="PTHR23309">
    <property type="entry name" value="3-HYDROXYACYL-COA DEHYROGENASE"/>
    <property type="match status" value="1"/>
</dbReference>
<keyword evidence="9" id="KW-0576">Peroxisome</keyword>
<dbReference type="InterPro" id="IPR006108">
    <property type="entry name" value="3HC_DH_C"/>
</dbReference>
<gene>
    <name evidence="16" type="ORF">SAMN05444142_101876</name>
</gene>
<feature type="domain" description="3-hydroxyacyl-CoA dehydrogenase C-terminal" evidence="14">
    <location>
        <begin position="480"/>
        <end position="568"/>
    </location>
</feature>
<dbReference type="EMBL" id="FQZZ01000001">
    <property type="protein sequence ID" value="SHJ63582.1"/>
    <property type="molecule type" value="Genomic_DNA"/>
</dbReference>
<dbReference type="Gene3D" id="3.40.50.720">
    <property type="entry name" value="NAD(P)-binding Rossmann-like Domain"/>
    <property type="match status" value="1"/>
</dbReference>
<dbReference type="GO" id="GO:0016853">
    <property type="term" value="F:isomerase activity"/>
    <property type="evidence" value="ECO:0007669"/>
    <property type="project" value="UniProtKB-KW"/>
</dbReference>
<evidence type="ECO:0000256" key="10">
    <source>
        <dbReference type="ARBA" id="ARBA00023235"/>
    </source>
</evidence>
<dbReference type="UniPathway" id="UPA00659"/>
<keyword evidence="7" id="KW-0520">NAD</keyword>
<dbReference type="InterPro" id="IPR008927">
    <property type="entry name" value="6-PGluconate_DH-like_C_sf"/>
</dbReference>
<keyword evidence="10" id="KW-0413">Isomerase</keyword>
<dbReference type="Gene3D" id="1.10.1040.50">
    <property type="match status" value="1"/>
</dbReference>
<evidence type="ECO:0000256" key="2">
    <source>
        <dbReference type="ARBA" id="ARBA00005005"/>
    </source>
</evidence>
<evidence type="ECO:0000256" key="8">
    <source>
        <dbReference type="ARBA" id="ARBA00023098"/>
    </source>
</evidence>
<evidence type="ECO:0000313" key="17">
    <source>
        <dbReference type="Proteomes" id="UP000324252"/>
    </source>
</evidence>
<dbReference type="SUPFAM" id="SSF51735">
    <property type="entry name" value="NAD(P)-binding Rossmann-fold domains"/>
    <property type="match status" value="1"/>
</dbReference>
<evidence type="ECO:0000259" key="15">
    <source>
        <dbReference type="Pfam" id="PF02737"/>
    </source>
</evidence>
<proteinExistence type="predicted"/>
<keyword evidence="6" id="KW-0560">Oxidoreductase</keyword>
<dbReference type="InterPro" id="IPR006176">
    <property type="entry name" value="3-OHacyl-CoA_DH_NAD-bd"/>
</dbReference>
<evidence type="ECO:0000256" key="5">
    <source>
        <dbReference type="ARBA" id="ARBA00022963"/>
    </source>
</evidence>
<evidence type="ECO:0000256" key="3">
    <source>
        <dbReference type="ARBA" id="ARBA00011245"/>
    </source>
</evidence>
<evidence type="ECO:0000256" key="6">
    <source>
        <dbReference type="ARBA" id="ARBA00023002"/>
    </source>
</evidence>
<comment type="pathway">
    <text evidence="2">Lipid metabolism; fatty acid beta-oxidation.</text>
</comment>
<protein>
    <submittedName>
        <fullName evidence="16">3-hydroxyacyl-CoA dehydrogenase</fullName>
    </submittedName>
</protein>
<organism evidence="16 17">
    <name type="scientific">Lutimaribacter pacificus</name>
    <dbReference type="NCBI Taxonomy" id="391948"/>
    <lineage>
        <taxon>Bacteria</taxon>
        <taxon>Pseudomonadati</taxon>
        <taxon>Pseudomonadota</taxon>
        <taxon>Alphaproteobacteria</taxon>
        <taxon>Rhodobacterales</taxon>
        <taxon>Roseobacteraceae</taxon>
        <taxon>Lutimaribacter</taxon>
    </lineage>
</organism>
<evidence type="ECO:0000313" key="16">
    <source>
        <dbReference type="EMBL" id="SHJ63582.1"/>
    </source>
</evidence>
<sequence>MDSGRDPREVRLAQAGDMVRIARQGDIAILSLDNPPANLLGAPLRAALMAALDAVAGDDGLRGAVLTGAGGNFSNGLDLRELEAPLAAPEPRDLANRIEMLGKPVVAALTGRASGAGLELALAATARVAHPATRIMLGDLGLGLPPGAGGTQRLPRIVGAGPALDLVLTARPVPASALPALFDDTDAADPLAAAVALARDLADAPRPPTSERREGFADPAAYQAEIARRRDEAATSPLPAVRDVVAAVEAALLLPFEAGLALEAQVFADALASSRSRAQRHVVRAELRAANMPETRPRAARHIGRVGIVGGGPTACGIARVCLAAGLPVIQFERDDAALAKAQKRLQEPAPGVTGLDGWQGTTALPDLAGADLIVEAVADLLRTKEQVFAALSDIAGDETILATQSGLLPIDPIAAATARPEQVLGLHFHAPVGPARLVEVIPGSRTDPQAVASVAALVRGTLGRIAVRSGTGGGTLPERITAAARDAGIAMLVPGVPIGRIDGVMAQWGLPQGIFRQIDMIGCDVVLARGRLLARGTGFPTAHLDALARLVEAGRTGRAAGLGFYRWDEKGHAHTDDALGEVLFGGGFDRMSMPGDEIRLRVIAAMANEGARMLRADMALRPSDIDVACVLGTQFPRWRGGPMKAADLTGLFEIQRALKRLAVDWPELYGADPGFAALVRNGESFDALNGVGKDRRSIPG</sequence>
<evidence type="ECO:0000256" key="13">
    <source>
        <dbReference type="ARBA" id="ARBA00049556"/>
    </source>
</evidence>
<dbReference type="AlphaFoldDB" id="A0A1H0AWY7"/>
<comment type="subunit">
    <text evidence="3">Monomer.</text>
</comment>
<accession>A0A1H0AWY7</accession>
<dbReference type="InterPro" id="IPR036291">
    <property type="entry name" value="NAD(P)-bd_dom_sf"/>
</dbReference>
<dbReference type="GO" id="GO:0003857">
    <property type="term" value="F:(3S)-3-hydroxyacyl-CoA dehydrogenase (NAD+) activity"/>
    <property type="evidence" value="ECO:0007669"/>
    <property type="project" value="UniProtKB-EC"/>
</dbReference>
<dbReference type="GO" id="GO:0004300">
    <property type="term" value="F:enoyl-CoA hydratase activity"/>
    <property type="evidence" value="ECO:0007669"/>
    <property type="project" value="UniProtKB-ARBA"/>
</dbReference>